<dbReference type="PANTHER" id="PTHR36403">
    <property type="entry name" value="PROTEIN COFACTOR ASSEMBLY OF COMPLEX C SUBUNIT B CCB2, CHLOROPLASTIC"/>
    <property type="match status" value="1"/>
</dbReference>
<gene>
    <name evidence="2" type="ORF">Prudu_000624</name>
</gene>
<dbReference type="EMBL" id="AP019297">
    <property type="protein sequence ID" value="BBG92795.1"/>
    <property type="molecule type" value="Genomic_DNA"/>
</dbReference>
<evidence type="ECO:0008006" key="3">
    <source>
        <dbReference type="Google" id="ProtNLM"/>
    </source>
</evidence>
<dbReference type="Pfam" id="PF11152">
    <property type="entry name" value="CCB2_CCB4"/>
    <property type="match status" value="1"/>
</dbReference>
<name>A0A4Y1QLP4_PRUDU</name>
<reference evidence="2" key="1">
    <citation type="journal article" date="2019" name="Science">
        <title>Mutation of a bHLH transcription factor allowed almond domestication.</title>
        <authorList>
            <person name="Sanchez-Perez R."/>
            <person name="Pavan S."/>
            <person name="Mazzeo R."/>
            <person name="Moldovan C."/>
            <person name="Aiese Cigliano R."/>
            <person name="Del Cueto J."/>
            <person name="Ricciardi F."/>
            <person name="Lotti C."/>
            <person name="Ricciardi L."/>
            <person name="Dicenta F."/>
            <person name="Lopez-Marques R.L."/>
            <person name="Lindberg Moller B."/>
        </authorList>
    </citation>
    <scope>NUCLEOTIDE SEQUENCE</scope>
</reference>
<evidence type="ECO:0000256" key="1">
    <source>
        <dbReference type="SAM" id="MobiDB-lite"/>
    </source>
</evidence>
<feature type="non-terminal residue" evidence="2">
    <location>
        <position position="1"/>
    </location>
</feature>
<organism evidence="2">
    <name type="scientific">Prunus dulcis</name>
    <name type="common">Almond</name>
    <name type="synonym">Amygdalus dulcis</name>
    <dbReference type="NCBI Taxonomy" id="3755"/>
    <lineage>
        <taxon>Eukaryota</taxon>
        <taxon>Viridiplantae</taxon>
        <taxon>Streptophyta</taxon>
        <taxon>Embryophyta</taxon>
        <taxon>Tracheophyta</taxon>
        <taxon>Spermatophyta</taxon>
        <taxon>Magnoliopsida</taxon>
        <taxon>eudicotyledons</taxon>
        <taxon>Gunneridae</taxon>
        <taxon>Pentapetalae</taxon>
        <taxon>rosids</taxon>
        <taxon>fabids</taxon>
        <taxon>Rosales</taxon>
        <taxon>Rosaceae</taxon>
        <taxon>Amygdaloideae</taxon>
        <taxon>Amygdaleae</taxon>
        <taxon>Prunus</taxon>
    </lineage>
</organism>
<accession>A0A4Y1QLP4</accession>
<dbReference type="AlphaFoldDB" id="A0A4Y1QLP4"/>
<evidence type="ECO:0000313" key="2">
    <source>
        <dbReference type="EMBL" id="BBG92795.1"/>
    </source>
</evidence>
<feature type="region of interest" description="Disordered" evidence="1">
    <location>
        <begin position="29"/>
        <end position="54"/>
    </location>
</feature>
<dbReference type="GO" id="GO:0010190">
    <property type="term" value="P:cytochrome b6f complex assembly"/>
    <property type="evidence" value="ECO:0007669"/>
    <property type="project" value="InterPro"/>
</dbReference>
<protein>
    <recommendedName>
        <fullName evidence="3">Protein COFACTOR ASSEMBLY OF COMPLEX C SUBUNIT B CCB2, chloroplastic</fullName>
    </recommendedName>
</protein>
<dbReference type="InterPro" id="IPR021325">
    <property type="entry name" value="CCB2/CCB4"/>
</dbReference>
<sequence>PNLNLGNSQLGPWTRSSKLHFIPPPAFPTVFPAPPKPQKLEEKKQNKNMSNTSLGLSPNSLIQLKIPPKFRARNCRTNFSAVSARLDNSKSSSAEPQLNLSVLRFTLGIPGLDESYLPRWIGYGFGSLLILNHFAGSISPASTTPAQLRTEALGLSLAAFSIALPYLGRFLKGATPMDQTSIPQGCEQIFVISQNVSNTQKEDLAWATYILLRNTNTIAVIISIRNELCVRGYWNIPDDVLKTNVLAWFEKQIESIGLSDVKETLYLSQIEDSGLWEMLPQGTRSLLVQPIVQVLPSSDNEIQKSEGFVLLASSMRYAYSDKDKAWIGAIANKFKGKR</sequence>
<proteinExistence type="predicted"/>
<dbReference type="InterPro" id="IPR044970">
    <property type="entry name" value="CCB2"/>
</dbReference>
<dbReference type="PANTHER" id="PTHR36403:SF1">
    <property type="entry name" value="PROTEIN COFACTOR ASSEMBLY OF COMPLEX C SUBUNIT B CCB2, CHLOROPLASTIC"/>
    <property type="match status" value="1"/>
</dbReference>